<name>A0A1E5IJY1_ENDTX</name>
<protein>
    <submittedName>
        <fullName evidence="2">Uncharacterized protein</fullName>
    </submittedName>
</protein>
<accession>A0A1E5IJY1</accession>
<keyword evidence="3" id="KW-1185">Reference proteome</keyword>
<dbReference type="AlphaFoldDB" id="A0A1E5IJY1"/>
<dbReference type="EMBL" id="LNVX01000291">
    <property type="protein sequence ID" value="OEG70731.1"/>
    <property type="molecule type" value="Genomic_DNA"/>
</dbReference>
<evidence type="ECO:0000313" key="3">
    <source>
        <dbReference type="Proteomes" id="UP000095237"/>
    </source>
</evidence>
<evidence type="ECO:0000313" key="2">
    <source>
        <dbReference type="EMBL" id="OEG70731.1"/>
    </source>
</evidence>
<sequence>MNSIFPQIFFIFLIVSCNYSMFLMFLRTFKMSRRLYEHNDLRKMLEIELICYGRMPVSFRIFEIA</sequence>
<reference evidence="2 3" key="1">
    <citation type="submission" date="2015-11" db="EMBL/GenBank/DDBJ databases">
        <title>Evidence for parallel genomic evolution in an endosymbiosis of termite gut flagellates.</title>
        <authorList>
            <person name="Zheng H."/>
        </authorList>
    </citation>
    <scope>NUCLEOTIDE SEQUENCE [LARGE SCALE GENOMIC DNA]</scope>
    <source>
        <strain evidence="2 3">CET450</strain>
    </source>
</reference>
<dbReference type="Proteomes" id="UP000095237">
    <property type="component" value="Unassembled WGS sequence"/>
</dbReference>
<keyword evidence="1" id="KW-0472">Membrane</keyword>
<evidence type="ECO:0000256" key="1">
    <source>
        <dbReference type="SAM" id="Phobius"/>
    </source>
</evidence>
<organism evidence="2 3">
    <name type="scientific">Endomicrobium trichonymphae</name>
    <dbReference type="NCBI Taxonomy" id="1408204"/>
    <lineage>
        <taxon>Bacteria</taxon>
        <taxon>Pseudomonadati</taxon>
        <taxon>Elusimicrobiota</taxon>
        <taxon>Endomicrobiia</taxon>
        <taxon>Endomicrobiales</taxon>
        <taxon>Endomicrobiaceae</taxon>
        <taxon>Candidatus Endomicrobiellum</taxon>
    </lineage>
</organism>
<keyword evidence="1" id="KW-1133">Transmembrane helix</keyword>
<proteinExistence type="predicted"/>
<keyword evidence="1" id="KW-0812">Transmembrane</keyword>
<gene>
    <name evidence="2" type="ORF">ATZ36_17310</name>
</gene>
<feature type="transmembrane region" description="Helical" evidence="1">
    <location>
        <begin position="6"/>
        <end position="26"/>
    </location>
</feature>
<comment type="caution">
    <text evidence="2">The sequence shown here is derived from an EMBL/GenBank/DDBJ whole genome shotgun (WGS) entry which is preliminary data.</text>
</comment>